<dbReference type="InterPro" id="IPR036567">
    <property type="entry name" value="RHF-like"/>
</dbReference>
<dbReference type="CDD" id="cd00552">
    <property type="entry name" value="RaiA"/>
    <property type="match status" value="1"/>
</dbReference>
<sequence>MRLNVKTTNIQMTPAISGYLDKRLSAFDKFISPNDQSVKCDVEIGKTTRHHRSGDIFKAEVNLHIAGKDFYAVSERSDLYTAIDEVKDETVRLITQHKDRNTTLMRRGAATVKNILKGLGGFGRRNRK</sequence>
<reference evidence="1 2" key="1">
    <citation type="journal article" date="2016" name="Nat. Commun.">
        <title>Thousands of microbial genomes shed light on interconnected biogeochemical processes in an aquifer system.</title>
        <authorList>
            <person name="Anantharaman K."/>
            <person name="Brown C.T."/>
            <person name="Hug L.A."/>
            <person name="Sharon I."/>
            <person name="Castelle C.J."/>
            <person name="Probst A.J."/>
            <person name="Thomas B.C."/>
            <person name="Singh A."/>
            <person name="Wilkins M.J."/>
            <person name="Karaoz U."/>
            <person name="Brodie E.L."/>
            <person name="Williams K.H."/>
            <person name="Hubbard S.S."/>
            <person name="Banfield J.F."/>
        </authorList>
    </citation>
    <scope>NUCLEOTIDE SEQUENCE [LARGE SCALE GENOMIC DNA]</scope>
</reference>
<evidence type="ECO:0000313" key="2">
    <source>
        <dbReference type="Proteomes" id="UP000176800"/>
    </source>
</evidence>
<gene>
    <name evidence="1" type="ORF">A3B14_01300</name>
</gene>
<dbReference type="EMBL" id="MHWE01000012">
    <property type="protein sequence ID" value="OHB03952.1"/>
    <property type="molecule type" value="Genomic_DNA"/>
</dbReference>
<organism evidence="1 2">
    <name type="scientific">Candidatus Zambryskibacteria bacterium RIFCSPLOWO2_01_FULL_45_21</name>
    <dbReference type="NCBI Taxonomy" id="1802761"/>
    <lineage>
        <taxon>Bacteria</taxon>
        <taxon>Candidatus Zambryskiibacteriota</taxon>
    </lineage>
</organism>
<dbReference type="SUPFAM" id="SSF69754">
    <property type="entry name" value="Ribosome binding protein Y (YfiA homologue)"/>
    <property type="match status" value="1"/>
</dbReference>
<comment type="caution">
    <text evidence="1">The sequence shown here is derived from an EMBL/GenBank/DDBJ whole genome shotgun (WGS) entry which is preliminary data.</text>
</comment>
<dbReference type="AlphaFoldDB" id="A0A1G2U524"/>
<dbReference type="InterPro" id="IPR003489">
    <property type="entry name" value="RHF/RaiA"/>
</dbReference>
<protein>
    <submittedName>
        <fullName evidence="1">Ribosomal subunit interface protein</fullName>
    </submittedName>
</protein>
<proteinExistence type="predicted"/>
<name>A0A1G2U524_9BACT</name>
<accession>A0A1G2U524</accession>
<dbReference type="Pfam" id="PF02482">
    <property type="entry name" value="Ribosomal_S30AE"/>
    <property type="match status" value="1"/>
</dbReference>
<dbReference type="NCBIfam" id="TIGR00741">
    <property type="entry name" value="yfiA"/>
    <property type="match status" value="1"/>
</dbReference>
<dbReference type="Gene3D" id="3.30.160.100">
    <property type="entry name" value="Ribosome hibernation promotion factor-like"/>
    <property type="match status" value="1"/>
</dbReference>
<evidence type="ECO:0000313" key="1">
    <source>
        <dbReference type="EMBL" id="OHB03952.1"/>
    </source>
</evidence>
<dbReference type="Proteomes" id="UP000176800">
    <property type="component" value="Unassembled WGS sequence"/>
</dbReference>